<dbReference type="EMBL" id="CAJHIT010000008">
    <property type="protein sequence ID" value="CAD6504356.1"/>
    <property type="molecule type" value="Genomic_DNA"/>
</dbReference>
<accession>A0A9W4D423</accession>
<organism evidence="1 3">
    <name type="scientific">Blumeria graminis f. sp. triticale</name>
    <dbReference type="NCBI Taxonomy" id="1689686"/>
    <lineage>
        <taxon>Eukaryota</taxon>
        <taxon>Fungi</taxon>
        <taxon>Dikarya</taxon>
        <taxon>Ascomycota</taxon>
        <taxon>Pezizomycotina</taxon>
        <taxon>Leotiomycetes</taxon>
        <taxon>Erysiphales</taxon>
        <taxon>Erysiphaceae</taxon>
        <taxon>Blumeria</taxon>
    </lineage>
</organism>
<dbReference type="EMBL" id="CAJHIT010000008">
    <property type="protein sequence ID" value="CAD6504355.1"/>
    <property type="molecule type" value="Genomic_DNA"/>
</dbReference>
<name>A0A9W4D423_BLUGR</name>
<dbReference type="AlphaFoldDB" id="A0A9W4D423"/>
<protein>
    <submittedName>
        <fullName evidence="1">BgTH12-06086</fullName>
    </submittedName>
    <submittedName>
        <fullName evidence="2">BgTH12-06087</fullName>
    </submittedName>
</protein>
<dbReference type="Proteomes" id="UP000683417">
    <property type="component" value="Unassembled WGS sequence"/>
</dbReference>
<proteinExistence type="predicted"/>
<comment type="caution">
    <text evidence="1">The sequence shown here is derived from an EMBL/GenBank/DDBJ whole genome shotgun (WGS) entry which is preliminary data.</text>
</comment>
<sequence length="139" mass="15007">MGQGVEIVPTNNGHGTKGANPCLALQHAHLLSPPRFGRRSAQVKTIHGSDWGSNTISPWNISASRKGLGTTQRICNSIECTIISRVSLKETSTVAPGSAIQGRSTRVLSCDYRSSDATGKRRIYESRRSSDGRSWTVDP</sequence>
<evidence type="ECO:0000313" key="1">
    <source>
        <dbReference type="EMBL" id="CAD6504355.1"/>
    </source>
</evidence>
<gene>
    <name evidence="1" type="ORF">BGTH12_LOCUS5713</name>
    <name evidence="2" type="ORF">BGTH12_LOCUS5714</name>
</gene>
<reference evidence="1" key="1">
    <citation type="submission" date="2020-10" db="EMBL/GenBank/DDBJ databases">
        <authorList>
            <person name="Muller C M."/>
        </authorList>
    </citation>
    <scope>NUCLEOTIDE SEQUENCE</scope>
    <source>
        <strain evidence="1">THUN-12</strain>
    </source>
</reference>
<evidence type="ECO:0000313" key="2">
    <source>
        <dbReference type="EMBL" id="CAD6504356.1"/>
    </source>
</evidence>
<evidence type="ECO:0000313" key="3">
    <source>
        <dbReference type="Proteomes" id="UP000683417"/>
    </source>
</evidence>